<accession>A0A0H1QXT8</accession>
<protein>
    <submittedName>
        <fullName evidence="2">Uncharacterized protein</fullName>
    </submittedName>
</protein>
<keyword evidence="1" id="KW-0175">Coiled coil</keyword>
<dbReference type="EMBL" id="JXOJ01000005">
    <property type="protein sequence ID" value="KLK87629.1"/>
    <property type="molecule type" value="Genomic_DNA"/>
</dbReference>
<name>A0A0H1QXT8_9EURY</name>
<dbReference type="PATRIC" id="fig|1550566.3.peg.2186"/>
<dbReference type="RefSeq" id="WP_048184917.1">
    <property type="nucleotide sequence ID" value="NZ_JXOJ01000005.1"/>
</dbReference>
<feature type="coiled-coil region" evidence="1">
    <location>
        <begin position="26"/>
        <end position="56"/>
    </location>
</feature>
<comment type="caution">
    <text evidence="2">The sequence shown here is derived from an EMBL/GenBank/DDBJ whole genome shotgun (WGS) entry which is preliminary data.</text>
</comment>
<evidence type="ECO:0000313" key="3">
    <source>
        <dbReference type="Proteomes" id="UP000035301"/>
    </source>
</evidence>
<dbReference type="Proteomes" id="UP000035301">
    <property type="component" value="Unassembled WGS sequence"/>
</dbReference>
<dbReference type="AlphaFoldDB" id="A0A0H1QXT8"/>
<evidence type="ECO:0000256" key="1">
    <source>
        <dbReference type="SAM" id="Coils"/>
    </source>
</evidence>
<keyword evidence="3" id="KW-1185">Reference proteome</keyword>
<evidence type="ECO:0000313" key="2">
    <source>
        <dbReference type="EMBL" id="KLK87629.1"/>
    </source>
</evidence>
<gene>
    <name evidence="2" type="ORF">SZ63_10035</name>
</gene>
<proteinExistence type="predicted"/>
<reference evidence="2 3" key="1">
    <citation type="journal article" date="2015" name="Int. J. Syst. Evol. Microbiol.">
        <title>Methanoculleus sediminis sp. nov., a methanogen from sediments near a submarine mud volcano.</title>
        <authorList>
            <person name="Chen S.C."/>
            <person name="Chen M.F."/>
            <person name="Lai M.C."/>
            <person name="Weng C.Y."/>
            <person name="Wu S.Y."/>
            <person name="Lin S."/>
            <person name="Yang T.F."/>
            <person name="Chen P.C."/>
        </authorList>
    </citation>
    <scope>NUCLEOTIDE SEQUENCE [LARGE SCALE GENOMIC DNA]</scope>
    <source>
        <strain evidence="2 3">S3Fa</strain>
    </source>
</reference>
<sequence length="65" mass="7779">MSRVVRVDEEALEVALQYGKNLSLGIMKMEEMLKKQEKARRDYTNIEEMVRRAVREELEMLTARY</sequence>
<organism evidence="2 3">
    <name type="scientific">Methanoculleus sediminis</name>
    <dbReference type="NCBI Taxonomy" id="1550566"/>
    <lineage>
        <taxon>Archaea</taxon>
        <taxon>Methanobacteriati</taxon>
        <taxon>Methanobacteriota</taxon>
        <taxon>Stenosarchaea group</taxon>
        <taxon>Methanomicrobia</taxon>
        <taxon>Methanomicrobiales</taxon>
        <taxon>Methanomicrobiaceae</taxon>
        <taxon>Methanoculleus</taxon>
    </lineage>
</organism>